<proteinExistence type="predicted"/>
<dbReference type="EMBL" id="JBANAX010000456">
    <property type="protein sequence ID" value="KAL1208143.1"/>
    <property type="molecule type" value="Genomic_DNA"/>
</dbReference>
<keyword evidence="2" id="KW-1133">Transmembrane helix</keyword>
<name>A0ABD1AMZ5_CARAN</name>
<keyword evidence="4" id="KW-1185">Reference proteome</keyword>
<dbReference type="Proteomes" id="UP001558713">
    <property type="component" value="Unassembled WGS sequence"/>
</dbReference>
<dbReference type="PANTHER" id="PTHR31860:SF5">
    <property type="entry name" value="ARGH (DUF639)"/>
    <property type="match status" value="1"/>
</dbReference>
<accession>A0ABD1AMZ5</accession>
<protein>
    <recommendedName>
        <fullName evidence="5">ArgH</fullName>
    </recommendedName>
</protein>
<evidence type="ECO:0000313" key="4">
    <source>
        <dbReference type="Proteomes" id="UP001558713"/>
    </source>
</evidence>
<evidence type="ECO:0008006" key="5">
    <source>
        <dbReference type="Google" id="ProtNLM"/>
    </source>
</evidence>
<dbReference type="InterPro" id="IPR006927">
    <property type="entry name" value="DUF639"/>
</dbReference>
<dbReference type="AlphaFoldDB" id="A0ABD1AMZ5"/>
<evidence type="ECO:0000256" key="1">
    <source>
        <dbReference type="SAM" id="Coils"/>
    </source>
</evidence>
<dbReference type="PANTHER" id="PTHR31860">
    <property type="entry name" value="HEAT-INDUCIBLE TRANSCRIPTION REPRESSOR (DUF639)-RELATED"/>
    <property type="match status" value="1"/>
</dbReference>
<reference evidence="3 4" key="1">
    <citation type="submission" date="2024-04" db="EMBL/GenBank/DDBJ databases">
        <title>Genome assembly C_amara_ONT_v2.</title>
        <authorList>
            <person name="Yant L."/>
            <person name="Moore C."/>
            <person name="Slenker M."/>
        </authorList>
    </citation>
    <scope>NUCLEOTIDE SEQUENCE [LARGE SCALE GENOMIC DNA]</scope>
    <source>
        <tissue evidence="3">Leaf</tissue>
    </source>
</reference>
<feature type="coiled-coil region" evidence="1">
    <location>
        <begin position="435"/>
        <end position="472"/>
    </location>
</feature>
<evidence type="ECO:0000256" key="2">
    <source>
        <dbReference type="SAM" id="Phobius"/>
    </source>
</evidence>
<evidence type="ECO:0000313" key="3">
    <source>
        <dbReference type="EMBL" id="KAL1208143.1"/>
    </source>
</evidence>
<organism evidence="3 4">
    <name type="scientific">Cardamine amara subsp. amara</name>
    <dbReference type="NCBI Taxonomy" id="228776"/>
    <lineage>
        <taxon>Eukaryota</taxon>
        <taxon>Viridiplantae</taxon>
        <taxon>Streptophyta</taxon>
        <taxon>Embryophyta</taxon>
        <taxon>Tracheophyta</taxon>
        <taxon>Spermatophyta</taxon>
        <taxon>Magnoliopsida</taxon>
        <taxon>eudicotyledons</taxon>
        <taxon>Gunneridae</taxon>
        <taxon>Pentapetalae</taxon>
        <taxon>rosids</taxon>
        <taxon>malvids</taxon>
        <taxon>Brassicales</taxon>
        <taxon>Brassicaceae</taxon>
        <taxon>Cardamineae</taxon>
        <taxon>Cardamine</taxon>
    </lineage>
</organism>
<feature type="transmembrane region" description="Helical" evidence="2">
    <location>
        <begin position="625"/>
        <end position="645"/>
    </location>
</feature>
<sequence>MKKMMHLSSIANDVVLRCSQELDLTIDKMVEEFECNQWKPGTEGTYSKKFVEFCSSKAMTRVCENILDRIKDGSFTRLTFDMMLAWQKPDADYKESYSEAVAKETQDKRIQATLSPEQDDISLFYSDIMPLLADHEPSVGEDAFVYLGSIVPLPVDVINGRYTFETLTAPTGHQLHFPAYDMFVKEIHKCMKHLQKQTKPKGVELADDEMILHVEGTMASQRVVRHIKETSWPGRLTLTNYALYFEAAGIINYEDALKIDLSKGSECSANPISTGPWGAPLFDKAIVCESPDFEDGIVIEFPEMTSSTRRDHWLMLVKEITLMHQFLRKYNVEAPLQAWEINSRTILGIIRLHAAREMLRISPPDPKKFLIFSLFEEVPKGDYVLQELAELSLKVCSTRNPCSASSVLRNMNNMDQLDNILKEEGEDNCKEKGQVNDKEEMLASLESVVNQSREEAREIDKAKATTTELEEEGISESVVVLMELVKPLQDSLPWFQQVLSWEKPSRTLLVLAITILTVYKEWIGKAIAACLILVVVKMAQARRKMVHTKKEDAITVSTESDQTMTESIVSAQYGLIRLHTLMQHVNVTIMKLRSIYTSKASKHASMVMAAMIVLASFFAVVPLKLFIIFGIIYCFVMTSSVGKWMSNDQSSRRMKEWWDSIPIAPVRVLDSSSK</sequence>
<keyword evidence="2" id="KW-0812">Transmembrane</keyword>
<feature type="transmembrane region" description="Helical" evidence="2">
    <location>
        <begin position="522"/>
        <end position="539"/>
    </location>
</feature>
<comment type="caution">
    <text evidence="3">The sequence shown here is derived from an EMBL/GenBank/DDBJ whole genome shotgun (WGS) entry which is preliminary data.</text>
</comment>
<keyword evidence="2" id="KW-0472">Membrane</keyword>
<feature type="transmembrane region" description="Helical" evidence="2">
    <location>
        <begin position="600"/>
        <end position="619"/>
    </location>
</feature>
<gene>
    <name evidence="3" type="ORF">V5N11_034865</name>
</gene>
<dbReference type="Pfam" id="PF04842">
    <property type="entry name" value="DUF639"/>
    <property type="match status" value="1"/>
</dbReference>
<keyword evidence="1" id="KW-0175">Coiled coil</keyword>